<keyword evidence="6" id="KW-0964">Secreted</keyword>
<dbReference type="Proteomes" id="UP000321479">
    <property type="component" value="Chromosome"/>
</dbReference>
<keyword evidence="13" id="KW-0862">Zinc</keyword>
<sequence>MKPFSLLFIFAAVLSANAYAQQESLDTAAFRQIRNAEMSNSHIPWIAHNITDVSGPRLTNSPGFLRAANWAAETMKKWGMVNAGLEAWGEYGKGYETTEFSISMSAPYKQMMTGYAIPYSASTNGEIHGQVYPTGFFSLFDPTFVDKHKAELSGKIVMISSQAKRKSDFKQYSTRYADSNLVNMKDFYMVSRKEIETDVKYLTLLSQAMDKMKEAGVLAVVLVDNSNRDGTVAVQSFGGQKKTDHENLPQAEICAEDGLKISRLIASGHPVELTMNLKGKFYTDDLQGHNVIAEIPGTDPKLKAQVVMLGGHLDSWNAGTGATDNGAGCIVMMEAVRLLDSLHLRPKRTIRIALWDGEEQGLYGSYNYVKNHFGNAETGIFKPEQAKVSAYFNLDNGTGKIRGIYAQGNAAVKPIFEQWFKSFYDLDAKTVTLANTGSTDHQSFDWVGIPGFQFIQDPLDYEEKTHHTNMDTYDFLQMDDLKQAAIIVASFVYQAANRPDMLPRKPVVKEKFVFDGL</sequence>
<dbReference type="AlphaFoldDB" id="A0A5B8UWW9"/>
<evidence type="ECO:0000256" key="2">
    <source>
        <dbReference type="ARBA" id="ARBA00004371"/>
    </source>
</evidence>
<evidence type="ECO:0000256" key="16">
    <source>
        <dbReference type="ARBA" id="ARBA00023145"/>
    </source>
</evidence>
<evidence type="ECO:0000256" key="15">
    <source>
        <dbReference type="ARBA" id="ARBA00023049"/>
    </source>
</evidence>
<keyword evidence="10 21" id="KW-0732">Signal</keyword>
<evidence type="ECO:0000256" key="10">
    <source>
        <dbReference type="ARBA" id="ARBA00022729"/>
    </source>
</evidence>
<evidence type="ECO:0000256" key="12">
    <source>
        <dbReference type="ARBA" id="ARBA00022824"/>
    </source>
</evidence>
<name>A0A5B8UWW9_9SPHI</name>
<gene>
    <name evidence="23" type="ORF">FRZ54_11500</name>
</gene>
<dbReference type="GO" id="GO:0046872">
    <property type="term" value="F:metal ion binding"/>
    <property type="evidence" value="ECO:0007669"/>
    <property type="project" value="UniProtKB-KW"/>
</dbReference>
<keyword evidence="18" id="KW-0458">Lysosome</keyword>
<dbReference type="InterPro" id="IPR007484">
    <property type="entry name" value="Peptidase_M28"/>
</dbReference>
<dbReference type="GO" id="GO:0004180">
    <property type="term" value="F:carboxypeptidase activity"/>
    <property type="evidence" value="ECO:0007669"/>
    <property type="project" value="UniProtKB-KW"/>
</dbReference>
<evidence type="ECO:0000256" key="6">
    <source>
        <dbReference type="ARBA" id="ARBA00022525"/>
    </source>
</evidence>
<accession>A0A5B8UWW9</accession>
<dbReference type="InterPro" id="IPR039866">
    <property type="entry name" value="CPQ"/>
</dbReference>
<dbReference type="RefSeq" id="WP_147031751.1">
    <property type="nucleotide sequence ID" value="NZ_CP042436.1"/>
</dbReference>
<evidence type="ECO:0000259" key="22">
    <source>
        <dbReference type="Pfam" id="PF04389"/>
    </source>
</evidence>
<evidence type="ECO:0000256" key="7">
    <source>
        <dbReference type="ARBA" id="ARBA00022645"/>
    </source>
</evidence>
<reference evidence="23 24" key="1">
    <citation type="journal article" date="2017" name="Curr. Microbiol.">
        <title>Mucilaginibacter ginsenosidivorans sp. nov., Isolated from Soil of Ginseng Field.</title>
        <authorList>
            <person name="Kim M.M."/>
            <person name="Siddiqi M.Z."/>
            <person name="Im W.T."/>
        </authorList>
    </citation>
    <scope>NUCLEOTIDE SEQUENCE [LARGE SCALE GENOMIC DNA]</scope>
    <source>
        <strain evidence="23 24">Gsoil 3017</strain>
    </source>
</reference>
<evidence type="ECO:0000256" key="18">
    <source>
        <dbReference type="ARBA" id="ARBA00023228"/>
    </source>
</evidence>
<keyword evidence="9" id="KW-0479">Metal-binding</keyword>
<dbReference type="GO" id="GO:0005764">
    <property type="term" value="C:lysosome"/>
    <property type="evidence" value="ECO:0007669"/>
    <property type="project" value="UniProtKB-SubCell"/>
</dbReference>
<organism evidence="23 24">
    <name type="scientific">Mucilaginibacter ginsenosidivorans</name>
    <dbReference type="NCBI Taxonomy" id="398053"/>
    <lineage>
        <taxon>Bacteria</taxon>
        <taxon>Pseudomonadati</taxon>
        <taxon>Bacteroidota</taxon>
        <taxon>Sphingobacteriia</taxon>
        <taxon>Sphingobacteriales</taxon>
        <taxon>Sphingobacteriaceae</taxon>
        <taxon>Mucilaginibacter</taxon>
    </lineage>
</organism>
<dbReference type="GO" id="GO:0005576">
    <property type="term" value="C:extracellular region"/>
    <property type="evidence" value="ECO:0007669"/>
    <property type="project" value="UniProtKB-SubCell"/>
</dbReference>
<keyword evidence="12" id="KW-0256">Endoplasmic reticulum</keyword>
<dbReference type="Gene3D" id="3.50.30.30">
    <property type="match status" value="1"/>
</dbReference>
<protein>
    <recommendedName>
        <fullName evidence="5">Carboxypeptidase Q</fullName>
    </recommendedName>
    <alternativeName>
        <fullName evidence="20">Plasma glutamate carboxypeptidase</fullName>
    </alternativeName>
</protein>
<evidence type="ECO:0000256" key="21">
    <source>
        <dbReference type="SAM" id="SignalP"/>
    </source>
</evidence>
<evidence type="ECO:0000313" key="24">
    <source>
        <dbReference type="Proteomes" id="UP000321479"/>
    </source>
</evidence>
<keyword evidence="11 23" id="KW-0378">Hydrolase</keyword>
<evidence type="ECO:0000256" key="1">
    <source>
        <dbReference type="ARBA" id="ARBA00004240"/>
    </source>
</evidence>
<keyword evidence="15" id="KW-0482">Metalloprotease</keyword>
<evidence type="ECO:0000256" key="14">
    <source>
        <dbReference type="ARBA" id="ARBA00023034"/>
    </source>
</evidence>
<dbReference type="SUPFAM" id="SSF53187">
    <property type="entry name" value="Zn-dependent exopeptidases"/>
    <property type="match status" value="1"/>
</dbReference>
<evidence type="ECO:0000256" key="20">
    <source>
        <dbReference type="ARBA" id="ARBA00033328"/>
    </source>
</evidence>
<keyword evidence="8" id="KW-0645">Protease</keyword>
<dbReference type="GO" id="GO:0070573">
    <property type="term" value="F:metallodipeptidase activity"/>
    <property type="evidence" value="ECO:0007669"/>
    <property type="project" value="InterPro"/>
</dbReference>
<dbReference type="GO" id="GO:0006508">
    <property type="term" value="P:proteolysis"/>
    <property type="evidence" value="ECO:0007669"/>
    <property type="project" value="UniProtKB-KW"/>
</dbReference>
<dbReference type="Gene3D" id="3.40.630.10">
    <property type="entry name" value="Zn peptidases"/>
    <property type="match status" value="1"/>
</dbReference>
<evidence type="ECO:0000256" key="13">
    <source>
        <dbReference type="ARBA" id="ARBA00022833"/>
    </source>
</evidence>
<keyword evidence="24" id="KW-1185">Reference proteome</keyword>
<feature type="signal peptide" evidence="21">
    <location>
        <begin position="1"/>
        <end position="20"/>
    </location>
</feature>
<evidence type="ECO:0000313" key="23">
    <source>
        <dbReference type="EMBL" id="QEC63175.1"/>
    </source>
</evidence>
<proteinExistence type="predicted"/>
<dbReference type="OrthoDB" id="9769665at2"/>
<evidence type="ECO:0000256" key="19">
    <source>
        <dbReference type="ARBA" id="ARBA00025833"/>
    </source>
</evidence>
<evidence type="ECO:0000256" key="3">
    <source>
        <dbReference type="ARBA" id="ARBA00004555"/>
    </source>
</evidence>
<evidence type="ECO:0000256" key="17">
    <source>
        <dbReference type="ARBA" id="ARBA00023180"/>
    </source>
</evidence>
<evidence type="ECO:0000256" key="4">
    <source>
        <dbReference type="ARBA" id="ARBA00004613"/>
    </source>
</evidence>
<feature type="domain" description="Peptidase M28" evidence="22">
    <location>
        <begin position="290"/>
        <end position="491"/>
    </location>
</feature>
<evidence type="ECO:0000256" key="8">
    <source>
        <dbReference type="ARBA" id="ARBA00022670"/>
    </source>
</evidence>
<dbReference type="Pfam" id="PF04389">
    <property type="entry name" value="Peptidase_M28"/>
    <property type="match status" value="1"/>
</dbReference>
<dbReference type="PANTHER" id="PTHR12053:SF3">
    <property type="entry name" value="CARBOXYPEPTIDASE Q"/>
    <property type="match status" value="1"/>
</dbReference>
<dbReference type="PANTHER" id="PTHR12053">
    <property type="entry name" value="PROTEASE FAMILY M28 PLASMA GLUTAMATE CARBOXYPEPTIDASE-RELATED"/>
    <property type="match status" value="1"/>
</dbReference>
<comment type="subcellular location">
    <subcellularLocation>
        <location evidence="1">Endoplasmic reticulum</location>
    </subcellularLocation>
    <subcellularLocation>
        <location evidence="3">Golgi apparatus</location>
    </subcellularLocation>
    <subcellularLocation>
        <location evidence="2">Lysosome</location>
    </subcellularLocation>
    <subcellularLocation>
        <location evidence="4">Secreted</location>
    </subcellularLocation>
</comment>
<evidence type="ECO:0000256" key="5">
    <source>
        <dbReference type="ARBA" id="ARBA00014116"/>
    </source>
</evidence>
<evidence type="ECO:0000256" key="11">
    <source>
        <dbReference type="ARBA" id="ARBA00022801"/>
    </source>
</evidence>
<comment type="subunit">
    <text evidence="19">Homodimer. The monomeric form is inactive while the homodimer is active.</text>
</comment>
<dbReference type="KEGG" id="mgin:FRZ54_11500"/>
<keyword evidence="7" id="KW-0121">Carboxypeptidase</keyword>
<keyword evidence="16" id="KW-0865">Zymogen</keyword>
<feature type="chain" id="PRO_5022698672" description="Carboxypeptidase Q" evidence="21">
    <location>
        <begin position="21"/>
        <end position="517"/>
    </location>
</feature>
<dbReference type="EMBL" id="CP042436">
    <property type="protein sequence ID" value="QEC63175.1"/>
    <property type="molecule type" value="Genomic_DNA"/>
</dbReference>
<keyword evidence="14" id="KW-0333">Golgi apparatus</keyword>
<evidence type="ECO:0000256" key="9">
    <source>
        <dbReference type="ARBA" id="ARBA00022723"/>
    </source>
</evidence>
<keyword evidence="17" id="KW-0325">Glycoprotein</keyword>